<name>A0ABT6SJS0_9ACTN</name>
<dbReference type="RefSeq" id="WP_282545810.1">
    <property type="nucleotide sequence ID" value="NZ_JASCIQ010000038.1"/>
</dbReference>
<accession>A0ABT6SJS0</accession>
<evidence type="ECO:0000313" key="2">
    <source>
        <dbReference type="EMBL" id="MDI3407902.1"/>
    </source>
</evidence>
<evidence type="ECO:0000259" key="1">
    <source>
        <dbReference type="Pfam" id="PF02441"/>
    </source>
</evidence>
<dbReference type="Pfam" id="PF02441">
    <property type="entry name" value="Flavoprotein"/>
    <property type="match status" value="1"/>
</dbReference>
<dbReference type="InterPro" id="IPR036551">
    <property type="entry name" value="Flavin_trans-like"/>
</dbReference>
<reference evidence="2 3" key="1">
    <citation type="submission" date="2023-05" db="EMBL/GenBank/DDBJ databases">
        <title>Draft genome sequence of Streptomyces sp. B-S-A6 isolated from a cave soil in Thailand.</title>
        <authorList>
            <person name="Chamroensaksri N."/>
            <person name="Muangham S."/>
        </authorList>
    </citation>
    <scope>NUCLEOTIDE SEQUENCE [LARGE SCALE GENOMIC DNA]</scope>
    <source>
        <strain evidence="2 3">B-S-A6</strain>
    </source>
</reference>
<dbReference type="SUPFAM" id="SSF52507">
    <property type="entry name" value="Homo-oligomeric flavin-containing Cys decarboxylases, HFCD"/>
    <property type="match status" value="1"/>
</dbReference>
<sequence length="189" mass="20055">MTQPVLYLIACAAGPTQYVDDGVRAAQDDGWDVCLVLSPSAARWWEARMDELVELTGHPVRSQYKLPWESDALPKAAAMLVAPMSCTTLNKWGAGISDTLAIGLPSEAVHMGVPVAAMPYFNQAQGAQPAVARSIAALRTQGVLVLDGAEGGYASHPPKQGNQEAFPWRRALGGIRRLMSAGSSRGAAR</sequence>
<feature type="domain" description="Flavoprotein" evidence="1">
    <location>
        <begin position="8"/>
        <end position="166"/>
    </location>
</feature>
<comment type="caution">
    <text evidence="2">The sequence shown here is derived from an EMBL/GenBank/DDBJ whole genome shotgun (WGS) entry which is preliminary data.</text>
</comment>
<dbReference type="Proteomes" id="UP001223978">
    <property type="component" value="Unassembled WGS sequence"/>
</dbReference>
<organism evidence="2 3">
    <name type="scientific">Streptomyces cavernicola</name>
    <dbReference type="NCBI Taxonomy" id="3043613"/>
    <lineage>
        <taxon>Bacteria</taxon>
        <taxon>Bacillati</taxon>
        <taxon>Actinomycetota</taxon>
        <taxon>Actinomycetes</taxon>
        <taxon>Kitasatosporales</taxon>
        <taxon>Streptomycetaceae</taxon>
        <taxon>Streptomyces</taxon>
    </lineage>
</organism>
<keyword evidence="3" id="KW-1185">Reference proteome</keyword>
<dbReference type="Gene3D" id="3.40.50.1950">
    <property type="entry name" value="Flavin prenyltransferase-like"/>
    <property type="match status" value="1"/>
</dbReference>
<proteinExistence type="predicted"/>
<dbReference type="EMBL" id="JASCIQ010000038">
    <property type="protein sequence ID" value="MDI3407902.1"/>
    <property type="molecule type" value="Genomic_DNA"/>
</dbReference>
<gene>
    <name evidence="2" type="ORF">QIS96_29320</name>
</gene>
<dbReference type="InterPro" id="IPR003382">
    <property type="entry name" value="Flavoprotein"/>
</dbReference>
<protein>
    <submittedName>
        <fullName evidence="2">Flavoprotein</fullName>
    </submittedName>
</protein>
<evidence type="ECO:0000313" key="3">
    <source>
        <dbReference type="Proteomes" id="UP001223978"/>
    </source>
</evidence>